<gene>
    <name evidence="1" type="ORF">BIY29_19055</name>
</gene>
<keyword evidence="2" id="KW-1185">Reference proteome</keyword>
<evidence type="ECO:0000313" key="1">
    <source>
        <dbReference type="EMBL" id="RLM17626.1"/>
    </source>
</evidence>
<organism evidence="1 2">
    <name type="scientific">Brenneria alni</name>
    <dbReference type="NCBI Taxonomy" id="71656"/>
    <lineage>
        <taxon>Bacteria</taxon>
        <taxon>Pseudomonadati</taxon>
        <taxon>Pseudomonadota</taxon>
        <taxon>Gammaproteobacteria</taxon>
        <taxon>Enterobacterales</taxon>
        <taxon>Pectobacteriaceae</taxon>
        <taxon>Brenneria</taxon>
    </lineage>
</organism>
<protein>
    <submittedName>
        <fullName evidence="1">Uncharacterized protein</fullName>
    </submittedName>
</protein>
<name>A0A421DIV0_9GAMM</name>
<evidence type="ECO:0000313" key="2">
    <source>
        <dbReference type="Proteomes" id="UP000285648"/>
    </source>
</evidence>
<proteinExistence type="predicted"/>
<dbReference type="AlphaFoldDB" id="A0A421DIV0"/>
<sequence length="69" mass="8270">MSLLWLYFNQRTLLNGKTKFRGDYISKKFPFQDAFFVPSFFDIDALIYQHMNVSYFPEQALTRLGHAHF</sequence>
<comment type="caution">
    <text evidence="1">The sequence shown here is derived from an EMBL/GenBank/DDBJ whole genome shotgun (WGS) entry which is preliminary data.</text>
</comment>
<accession>A0A421DIV0</accession>
<dbReference type="EMBL" id="MJLZ01000095">
    <property type="protein sequence ID" value="RLM17626.1"/>
    <property type="molecule type" value="Genomic_DNA"/>
</dbReference>
<reference evidence="1 2" key="1">
    <citation type="submission" date="2016-09" db="EMBL/GenBank/DDBJ databases">
        <authorList>
            <person name="Doonan J."/>
            <person name="Pachebat J.A."/>
            <person name="Golyshin P.N."/>
            <person name="Denman S."/>
            <person name="Mcdonald J.E."/>
        </authorList>
    </citation>
    <scope>NUCLEOTIDE SEQUENCE [LARGE SCALE GENOMIC DNA]</scope>
    <source>
        <strain evidence="1 2">NCPPB 3934</strain>
    </source>
</reference>
<dbReference type="Proteomes" id="UP000285648">
    <property type="component" value="Unassembled WGS sequence"/>
</dbReference>